<sequence>MRSGADAVYLGGPAFGARASAKNFTREELEKAAAFCHARGVRLHVTVNTLLKDRELPQAVEFVRFLCSLPVDAVLVQDLGLFTALRRLAPELPLHCSTQMSLHTPAGVRLLWELGASRVVLAREMSLREIREARNSCPVELEAFVHGALCMSVSGQCYLSAMLGGRSGNRGMCAQPCRLPFAAPGGTGHDLSLKDLSLLERAQDLTEAGVCSLKIEGRMKRPEYVAAAVSACRLAAGGEAVPQELSQDLEAVFSRSGFTQGYLTGALGRGMFGTRRKEDVTAATEQVFSKLRGLYRRELPRVPVDLTLEEQGGEGVLTASDREGRQARAAAPLGDPGLLPLPRERCRQQLEKMGGTPFYPGEIALPEEGLRLGVGALNSLRRQVLEDLLEQRSRRQAIPMEGELPPPRPRKRPAWDRLPARACFRKVSQVPEQAKACRELCLPLGTNLDALDRLREQGFPPVLLELPRAMFGGEEQVRARMREAMDRGYQDFTCGNLGALALCRELGARAHGTFSLNAANSWALDALEDLGLVTAECSFELTGRELHGLSGSLPRGGMVYGRQALMLVRNCPLANGAQGCRHCKEPGALTDRKGKKFPVLCERLPGWSKDVPQGGAEVFNSVPLWLGDREEQLGNLDFGVFRFTVENSVESAAVLEAYFRQEALGFDYTRGLFSRGVE</sequence>
<accession>A0A9D2C149</accession>
<evidence type="ECO:0000313" key="2">
    <source>
        <dbReference type="EMBL" id="HIY26052.1"/>
    </source>
</evidence>
<dbReference type="PANTHER" id="PTHR30217:SF10">
    <property type="entry name" value="23S RRNA 5-HYDROXYCYTIDINE C2501 SYNTHASE"/>
    <property type="match status" value="1"/>
</dbReference>
<dbReference type="InterPro" id="IPR020988">
    <property type="entry name" value="Pept_U32_collagenase"/>
</dbReference>
<dbReference type="AlphaFoldDB" id="A0A9D2C149"/>
<gene>
    <name evidence="2" type="ORF">H9838_02625</name>
</gene>
<protein>
    <submittedName>
        <fullName evidence="2">U32 family peptidase</fullName>
    </submittedName>
</protein>
<dbReference type="PROSITE" id="PS01276">
    <property type="entry name" value="PEPTIDASE_U32"/>
    <property type="match status" value="1"/>
</dbReference>
<dbReference type="Proteomes" id="UP000823915">
    <property type="component" value="Unassembled WGS sequence"/>
</dbReference>
<feature type="domain" description="Peptidase U32 collagenase" evidence="1">
    <location>
        <begin position="293"/>
        <end position="392"/>
    </location>
</feature>
<organism evidence="2 3">
    <name type="scientific">Candidatus Acutalibacter pullistercoris</name>
    <dbReference type="NCBI Taxonomy" id="2838418"/>
    <lineage>
        <taxon>Bacteria</taxon>
        <taxon>Bacillati</taxon>
        <taxon>Bacillota</taxon>
        <taxon>Clostridia</taxon>
        <taxon>Eubacteriales</taxon>
        <taxon>Acutalibacteraceae</taxon>
        <taxon>Acutalibacter</taxon>
    </lineage>
</organism>
<comment type="caution">
    <text evidence="2">The sequence shown here is derived from an EMBL/GenBank/DDBJ whole genome shotgun (WGS) entry which is preliminary data.</text>
</comment>
<dbReference type="InterPro" id="IPR051454">
    <property type="entry name" value="RNA/ubiquinone_mod_enzymes"/>
</dbReference>
<evidence type="ECO:0000313" key="3">
    <source>
        <dbReference type="Proteomes" id="UP000823915"/>
    </source>
</evidence>
<dbReference type="Pfam" id="PF12392">
    <property type="entry name" value="DUF3656"/>
    <property type="match status" value="1"/>
</dbReference>
<dbReference type="PANTHER" id="PTHR30217">
    <property type="entry name" value="PEPTIDASE U32 FAMILY"/>
    <property type="match status" value="1"/>
</dbReference>
<proteinExistence type="predicted"/>
<reference evidence="2" key="1">
    <citation type="journal article" date="2021" name="PeerJ">
        <title>Extensive microbial diversity within the chicken gut microbiome revealed by metagenomics and culture.</title>
        <authorList>
            <person name="Gilroy R."/>
            <person name="Ravi A."/>
            <person name="Getino M."/>
            <person name="Pursley I."/>
            <person name="Horton D.L."/>
            <person name="Alikhan N.F."/>
            <person name="Baker D."/>
            <person name="Gharbi K."/>
            <person name="Hall N."/>
            <person name="Watson M."/>
            <person name="Adriaenssens E.M."/>
            <person name="Foster-Nyarko E."/>
            <person name="Jarju S."/>
            <person name="Secka A."/>
            <person name="Antonio M."/>
            <person name="Oren A."/>
            <person name="Chaudhuri R.R."/>
            <person name="La Ragione R."/>
            <person name="Hildebrand F."/>
            <person name="Pallen M.J."/>
        </authorList>
    </citation>
    <scope>NUCLEOTIDE SEQUENCE</scope>
    <source>
        <strain evidence="2">1282</strain>
    </source>
</reference>
<evidence type="ECO:0000259" key="1">
    <source>
        <dbReference type="Pfam" id="PF12392"/>
    </source>
</evidence>
<name>A0A9D2C149_9FIRM</name>
<dbReference type="InterPro" id="IPR001539">
    <property type="entry name" value="Peptidase_U32"/>
</dbReference>
<reference evidence="2" key="2">
    <citation type="submission" date="2021-04" db="EMBL/GenBank/DDBJ databases">
        <authorList>
            <person name="Gilroy R."/>
        </authorList>
    </citation>
    <scope>NUCLEOTIDE SEQUENCE</scope>
    <source>
        <strain evidence="2">1282</strain>
    </source>
</reference>
<dbReference type="Pfam" id="PF01136">
    <property type="entry name" value="Peptidase_U32"/>
    <property type="match status" value="1"/>
</dbReference>
<dbReference type="EMBL" id="DXDU01000043">
    <property type="protein sequence ID" value="HIY26052.1"/>
    <property type="molecule type" value="Genomic_DNA"/>
</dbReference>